<comment type="caution">
    <text evidence="2">The sequence shown here is derived from an EMBL/GenBank/DDBJ whole genome shotgun (WGS) entry which is preliminary data.</text>
</comment>
<dbReference type="EMBL" id="JACAGB010000039">
    <property type="protein sequence ID" value="KAF6289640.1"/>
    <property type="molecule type" value="Genomic_DNA"/>
</dbReference>
<gene>
    <name evidence="2" type="ORF">mPipKuh1_009805</name>
</gene>
<reference evidence="2 3" key="1">
    <citation type="journal article" date="2020" name="Nature">
        <title>Six reference-quality genomes reveal evolution of bat adaptations.</title>
        <authorList>
            <person name="Jebb D."/>
            <person name="Huang Z."/>
            <person name="Pippel M."/>
            <person name="Hughes G.M."/>
            <person name="Lavrichenko K."/>
            <person name="Devanna P."/>
            <person name="Winkler S."/>
            <person name="Jermiin L.S."/>
            <person name="Skirmuntt E.C."/>
            <person name="Katzourakis A."/>
            <person name="Burkitt-Gray L."/>
            <person name="Ray D.A."/>
            <person name="Sullivan K.A.M."/>
            <person name="Roscito J.G."/>
            <person name="Kirilenko B.M."/>
            <person name="Davalos L.M."/>
            <person name="Corthals A.P."/>
            <person name="Power M.L."/>
            <person name="Jones G."/>
            <person name="Ransome R.D."/>
            <person name="Dechmann D.K.N."/>
            <person name="Locatelli A.G."/>
            <person name="Puechmaille S.J."/>
            <person name="Fedrigo O."/>
            <person name="Jarvis E.D."/>
            <person name="Hiller M."/>
            <person name="Vernes S.C."/>
            <person name="Myers E.W."/>
            <person name="Teeling E.C."/>
        </authorList>
    </citation>
    <scope>NUCLEOTIDE SEQUENCE [LARGE SCALE GENOMIC DNA]</scope>
    <source>
        <strain evidence="2">MPipKuh1</strain>
        <tissue evidence="2">Flight muscle</tissue>
    </source>
</reference>
<evidence type="ECO:0000313" key="2">
    <source>
        <dbReference type="EMBL" id="KAF6289640.1"/>
    </source>
</evidence>
<organism evidence="2 3">
    <name type="scientific">Pipistrellus kuhlii</name>
    <name type="common">Kuhl's pipistrelle</name>
    <dbReference type="NCBI Taxonomy" id="59472"/>
    <lineage>
        <taxon>Eukaryota</taxon>
        <taxon>Metazoa</taxon>
        <taxon>Chordata</taxon>
        <taxon>Craniata</taxon>
        <taxon>Vertebrata</taxon>
        <taxon>Euteleostomi</taxon>
        <taxon>Mammalia</taxon>
        <taxon>Eutheria</taxon>
        <taxon>Laurasiatheria</taxon>
        <taxon>Chiroptera</taxon>
        <taxon>Yangochiroptera</taxon>
        <taxon>Vespertilionidae</taxon>
        <taxon>Pipistrellus</taxon>
    </lineage>
</organism>
<feature type="compositionally biased region" description="Basic residues" evidence="1">
    <location>
        <begin position="1"/>
        <end position="10"/>
    </location>
</feature>
<proteinExistence type="predicted"/>
<dbReference type="AlphaFoldDB" id="A0A7J7SMS1"/>
<evidence type="ECO:0000313" key="3">
    <source>
        <dbReference type="Proteomes" id="UP000558488"/>
    </source>
</evidence>
<feature type="compositionally biased region" description="Low complexity" evidence="1">
    <location>
        <begin position="81"/>
        <end position="97"/>
    </location>
</feature>
<protein>
    <submittedName>
        <fullName evidence="2">Uncharacterized protein</fullName>
    </submittedName>
</protein>
<accession>A0A7J7SMS1</accession>
<evidence type="ECO:0000256" key="1">
    <source>
        <dbReference type="SAM" id="MobiDB-lite"/>
    </source>
</evidence>
<keyword evidence="3" id="KW-1185">Reference proteome</keyword>
<feature type="compositionally biased region" description="Basic and acidic residues" evidence="1">
    <location>
        <begin position="47"/>
        <end position="59"/>
    </location>
</feature>
<name>A0A7J7SMS1_PIPKU</name>
<sequence>MPHPAANKRRTFGEPEPTEARMQANPPPRTPLPALTSAPHFAPKTNSQRERGFWLRVREPGATGAVGKAEAAQRPRRHSRGGPSSQARSASASQAPSRLAPELPWVAPPPSILSRPDPSGCLGN</sequence>
<feature type="region of interest" description="Disordered" evidence="1">
    <location>
        <begin position="1"/>
        <end position="124"/>
    </location>
</feature>
<dbReference type="Proteomes" id="UP000558488">
    <property type="component" value="Unassembled WGS sequence"/>
</dbReference>